<feature type="region of interest" description="Disordered" evidence="1">
    <location>
        <begin position="254"/>
        <end position="391"/>
    </location>
</feature>
<evidence type="ECO:0000313" key="3">
    <source>
        <dbReference type="Proteomes" id="UP001334248"/>
    </source>
</evidence>
<proteinExistence type="predicted"/>
<feature type="compositionally biased region" description="Basic and acidic residues" evidence="1">
    <location>
        <begin position="151"/>
        <end position="164"/>
    </location>
</feature>
<dbReference type="GeneID" id="90002085"/>
<organism evidence="2 3">
    <name type="scientific">Knufia obscura</name>
    <dbReference type="NCBI Taxonomy" id="1635080"/>
    <lineage>
        <taxon>Eukaryota</taxon>
        <taxon>Fungi</taxon>
        <taxon>Dikarya</taxon>
        <taxon>Ascomycota</taxon>
        <taxon>Pezizomycotina</taxon>
        <taxon>Eurotiomycetes</taxon>
        <taxon>Chaetothyriomycetidae</taxon>
        <taxon>Chaetothyriales</taxon>
        <taxon>Trichomeriaceae</taxon>
        <taxon>Knufia</taxon>
    </lineage>
</organism>
<dbReference type="Proteomes" id="UP001334248">
    <property type="component" value="Unassembled WGS sequence"/>
</dbReference>
<sequence length="391" mass="43553">MTSPPDSGGLFFSSSPTRYNSGPAEEVEAVLAQVQKIDNLDPSVNAVICANRSAFFETFSRRIELIKSRSQAFQDHHITIYDKVLLTLTQNGKVLDNTAAISFYCEEHLGIPNSAASAQKEVASTNALIAPAAPTQAMSPPETQQGSVYTREPDSNSPEKKKTLFESDKENNSAVFAALAAQVGGNMVRLWTVYDKAKKDFFAVTDPNSLRKQDNAKFLRDTAENVLHQLRDKTVDQRLLNELSTTFETAKHTAMTLHGGKKRKFDQPRPAALSETPADSFNRHYRDPVQVRGPRPDPIDTTRANERPDKRPRNGHAATEYRDISGHSRSFGDYARSGVNTELPREQRRFFAPEISPKNARVPKQQKKQPGRGHSGVPYGYTRPVDSYYPS</sequence>
<dbReference type="RefSeq" id="XP_064727422.1">
    <property type="nucleotide sequence ID" value="XM_064877035.1"/>
</dbReference>
<feature type="compositionally biased region" description="Polar residues" evidence="1">
    <location>
        <begin position="136"/>
        <end position="148"/>
    </location>
</feature>
<evidence type="ECO:0000313" key="2">
    <source>
        <dbReference type="EMBL" id="KAK5939332.1"/>
    </source>
</evidence>
<protein>
    <submittedName>
        <fullName evidence="2">Uncharacterized protein</fullName>
    </submittedName>
</protein>
<feature type="compositionally biased region" description="Basic and acidic residues" evidence="1">
    <location>
        <begin position="281"/>
        <end position="312"/>
    </location>
</feature>
<reference evidence="2 3" key="1">
    <citation type="journal article" date="2023" name="Res Sq">
        <title>Genomic and morphological characterization of Knufia obscura isolated from the Mars 2020 spacecraft assembly facility.</title>
        <authorList>
            <person name="Chander A.M."/>
            <person name="Teixeira M.M."/>
            <person name="Singh N.K."/>
            <person name="Williams M.P."/>
            <person name="Parker C.W."/>
            <person name="Leo P."/>
            <person name="Stajich J.E."/>
            <person name="Torok T."/>
            <person name="Tighe S."/>
            <person name="Mason C.E."/>
            <person name="Venkateswaran K."/>
        </authorList>
    </citation>
    <scope>NUCLEOTIDE SEQUENCE [LARGE SCALE GENOMIC DNA]</scope>
    <source>
        <strain evidence="2 3">CCFEE 5817</strain>
    </source>
</reference>
<dbReference type="EMBL" id="JAVHJV010000011">
    <property type="protein sequence ID" value="KAK5939332.1"/>
    <property type="molecule type" value="Genomic_DNA"/>
</dbReference>
<name>A0ABR0RFC8_9EURO</name>
<keyword evidence="3" id="KW-1185">Reference proteome</keyword>
<comment type="caution">
    <text evidence="2">The sequence shown here is derived from an EMBL/GenBank/DDBJ whole genome shotgun (WGS) entry which is preliminary data.</text>
</comment>
<feature type="region of interest" description="Disordered" evidence="1">
    <location>
        <begin position="132"/>
        <end position="164"/>
    </location>
</feature>
<accession>A0ABR0RFC8</accession>
<evidence type="ECO:0000256" key="1">
    <source>
        <dbReference type="SAM" id="MobiDB-lite"/>
    </source>
</evidence>
<gene>
    <name evidence="2" type="ORF">PMZ80_008636</name>
</gene>